<name>A0A1F8BMR5_9BACT</name>
<sequence>MESSIKTSEKNSEKILVAKIKVVVKRWHGWSPEGFKIPPEETIYDKPSGSRLILSASKHKMDGVWGEEDQSTETVQRVDFILKEGYRIFISPHPKLKNQVDLAPDSTIEPLKGKVFPLSHDLPLVGVTLKVGESLIIDPFRHDAGVIYEITIIDIYEKGKKPN</sequence>
<comment type="caution">
    <text evidence="1">The sequence shown here is derived from an EMBL/GenBank/DDBJ whole genome shotgun (WGS) entry which is preliminary data.</text>
</comment>
<accession>A0A1F8BMR5</accession>
<evidence type="ECO:0000313" key="2">
    <source>
        <dbReference type="Proteomes" id="UP000176725"/>
    </source>
</evidence>
<protein>
    <submittedName>
        <fullName evidence="1">Uncharacterized protein</fullName>
    </submittedName>
</protein>
<dbReference type="Proteomes" id="UP000176725">
    <property type="component" value="Unassembled WGS sequence"/>
</dbReference>
<proteinExistence type="predicted"/>
<dbReference type="STRING" id="1802521.A2893_06385"/>
<evidence type="ECO:0000313" key="1">
    <source>
        <dbReference type="EMBL" id="OGM64625.1"/>
    </source>
</evidence>
<dbReference type="EMBL" id="MGHH01000008">
    <property type="protein sequence ID" value="OGM64625.1"/>
    <property type="molecule type" value="Genomic_DNA"/>
</dbReference>
<gene>
    <name evidence="1" type="ORF">A2893_06385</name>
</gene>
<organism evidence="1 2">
    <name type="scientific">Candidatus Woesebacteria bacterium RIFCSPLOWO2_01_FULL_39_25</name>
    <dbReference type="NCBI Taxonomy" id="1802521"/>
    <lineage>
        <taxon>Bacteria</taxon>
        <taxon>Candidatus Woeseibacteriota</taxon>
    </lineage>
</organism>
<dbReference type="AlphaFoldDB" id="A0A1F8BMR5"/>
<reference evidence="1 2" key="1">
    <citation type="journal article" date="2016" name="Nat. Commun.">
        <title>Thousands of microbial genomes shed light on interconnected biogeochemical processes in an aquifer system.</title>
        <authorList>
            <person name="Anantharaman K."/>
            <person name="Brown C.T."/>
            <person name="Hug L.A."/>
            <person name="Sharon I."/>
            <person name="Castelle C.J."/>
            <person name="Probst A.J."/>
            <person name="Thomas B.C."/>
            <person name="Singh A."/>
            <person name="Wilkins M.J."/>
            <person name="Karaoz U."/>
            <person name="Brodie E.L."/>
            <person name="Williams K.H."/>
            <person name="Hubbard S.S."/>
            <person name="Banfield J.F."/>
        </authorList>
    </citation>
    <scope>NUCLEOTIDE SEQUENCE [LARGE SCALE GENOMIC DNA]</scope>
</reference>